<evidence type="ECO:0000256" key="2">
    <source>
        <dbReference type="SAM" id="SignalP"/>
    </source>
</evidence>
<protein>
    <submittedName>
        <fullName evidence="3">Uncharacterized protein</fullName>
    </submittedName>
</protein>
<comment type="caution">
    <text evidence="3">The sequence shown here is derived from an EMBL/GenBank/DDBJ whole genome shotgun (WGS) entry which is preliminary data.</text>
</comment>
<reference evidence="3 4" key="1">
    <citation type="submission" date="2022-05" db="EMBL/GenBank/DDBJ databases">
        <authorList>
            <consortium name="Genoscope - CEA"/>
            <person name="William W."/>
        </authorList>
    </citation>
    <scope>NUCLEOTIDE SEQUENCE [LARGE SCALE GENOMIC DNA]</scope>
</reference>
<feature type="signal peptide" evidence="2">
    <location>
        <begin position="1"/>
        <end position="23"/>
    </location>
</feature>
<keyword evidence="4" id="KW-1185">Reference proteome</keyword>
<name>A0AAU9WE76_9CNID</name>
<dbReference type="InterPro" id="IPR036056">
    <property type="entry name" value="Fibrinogen-like_C"/>
</dbReference>
<sequence>MSCTRVVFVSFVYLAVLLGPVESGGKFMLKKNNDGTYLLVPAPANASTESTVDLNNLPPIAVASSTPMEAPGVNSQSPPVPGRQNSPATPVPAGVKPPAQPAPSPPSPVGCISGSQCKVKVSQNMMTLALKGRDGASGKPGSKGAQGSPGPPGPAGPKGPNGEPGVCAPSPFQCSPGVIATLQKKIMELEKMCKKGGSGGPGHPDKPKCGLGRCADNPATNCQEIYTKDRGAVSGAYWIKGKSKPFQTHCEIEPMAVRGWTLVARVPGSSNEFSPVSNTWATDSVINDETAPDTNTQKVMKNVGWADLRSNILRVCFDGPNTHCATFTHDRNMSLAELFNNQFGVTVGERYTMDNLSRVFGKSCDLRRMAKQWCGLNTASVCHPQDINPNLNPTNHIARIGCLGDLLKTCGPNDYALGIGVTSCYDGYGCSKVGPMTPNLHYACVPSYGAFNQTSFLYTHCEMIRVEPKGDILNPDKPATALGGWTLVARINGGKDEFSPVSDNWANTKTFNAESSPDTTQKTSMKNEGWSTVTCNKILVCLSGPTTSCAPFTHNKNMSLTHLFKTQFGVVPSEQYTFATLLKAFGKSCDLSVLRQGWCGLNLANTCNPQKDNPNITPVKTTHIARIGCIGDQQATCFPDDFAFGVGVSSCKDGYGCSAVGKSKNLHYRCNYVHGTLMETAYLYVQ</sequence>
<feature type="compositionally biased region" description="Low complexity" evidence="1">
    <location>
        <begin position="137"/>
        <end position="148"/>
    </location>
</feature>
<feature type="region of interest" description="Disordered" evidence="1">
    <location>
        <begin position="63"/>
        <end position="110"/>
    </location>
</feature>
<dbReference type="SUPFAM" id="SSF56496">
    <property type="entry name" value="Fibrinogen C-terminal domain-like"/>
    <property type="match status" value="1"/>
</dbReference>
<keyword evidence="2" id="KW-0732">Signal</keyword>
<feature type="region of interest" description="Disordered" evidence="1">
    <location>
        <begin position="131"/>
        <end position="168"/>
    </location>
</feature>
<accession>A0AAU9WE76</accession>
<feature type="compositionally biased region" description="Polar residues" evidence="1">
    <location>
        <begin position="63"/>
        <end position="88"/>
    </location>
</feature>
<dbReference type="Gene3D" id="1.20.5.320">
    <property type="entry name" value="6-Phosphogluconate Dehydrogenase, domain 3"/>
    <property type="match status" value="1"/>
</dbReference>
<gene>
    <name evidence="3" type="ORF">PMEA_00004046</name>
</gene>
<dbReference type="AlphaFoldDB" id="A0AAU9WE76"/>
<organism evidence="3 4">
    <name type="scientific">Pocillopora meandrina</name>
    <dbReference type="NCBI Taxonomy" id="46732"/>
    <lineage>
        <taxon>Eukaryota</taxon>
        <taxon>Metazoa</taxon>
        <taxon>Cnidaria</taxon>
        <taxon>Anthozoa</taxon>
        <taxon>Hexacorallia</taxon>
        <taxon>Scleractinia</taxon>
        <taxon>Astrocoeniina</taxon>
        <taxon>Pocilloporidae</taxon>
        <taxon>Pocillopora</taxon>
    </lineage>
</organism>
<dbReference type="EMBL" id="CALNXJ010000012">
    <property type="protein sequence ID" value="CAH3111324.1"/>
    <property type="molecule type" value="Genomic_DNA"/>
</dbReference>
<evidence type="ECO:0000313" key="4">
    <source>
        <dbReference type="Proteomes" id="UP001159428"/>
    </source>
</evidence>
<proteinExistence type="predicted"/>
<feature type="chain" id="PRO_5043437695" evidence="2">
    <location>
        <begin position="24"/>
        <end position="686"/>
    </location>
</feature>
<evidence type="ECO:0000313" key="3">
    <source>
        <dbReference type="EMBL" id="CAH3111324.1"/>
    </source>
</evidence>
<dbReference type="Gene3D" id="2.60.120.1000">
    <property type="match status" value="1"/>
</dbReference>
<evidence type="ECO:0000256" key="1">
    <source>
        <dbReference type="SAM" id="MobiDB-lite"/>
    </source>
</evidence>
<dbReference type="Proteomes" id="UP001159428">
    <property type="component" value="Unassembled WGS sequence"/>
</dbReference>
<feature type="compositionally biased region" description="Pro residues" evidence="1">
    <location>
        <begin position="98"/>
        <end position="108"/>
    </location>
</feature>